<comment type="caution">
    <text evidence="13">The sequence shown here is derived from an EMBL/GenBank/DDBJ whole genome shotgun (WGS) entry which is preliminary data.</text>
</comment>
<dbReference type="PANTHER" id="PTHR11904">
    <property type="entry name" value="METHYLTHIOADENOSINE/PURINE NUCLEOSIDE PHOSPHORYLASE"/>
    <property type="match status" value="1"/>
</dbReference>
<dbReference type="NCBIfam" id="TIGR01697">
    <property type="entry name" value="PNPH-PUNA-XAPA"/>
    <property type="match status" value="1"/>
</dbReference>
<comment type="catalytic activity">
    <reaction evidence="8">
        <text>2'-deoxyguanosine + phosphate = 2-deoxy-alpha-D-ribose 1-phosphate + guanine</text>
        <dbReference type="Rhea" id="RHEA:27738"/>
        <dbReference type="ChEBI" id="CHEBI:16235"/>
        <dbReference type="ChEBI" id="CHEBI:17172"/>
        <dbReference type="ChEBI" id="CHEBI:43474"/>
        <dbReference type="ChEBI" id="CHEBI:57259"/>
        <dbReference type="EC" id="2.4.2.1"/>
    </reaction>
</comment>
<dbReference type="InterPro" id="IPR011268">
    <property type="entry name" value="Purine_phosphorylase"/>
</dbReference>
<evidence type="ECO:0000256" key="5">
    <source>
        <dbReference type="ARBA" id="ARBA00022676"/>
    </source>
</evidence>
<evidence type="ECO:0000259" key="12">
    <source>
        <dbReference type="Pfam" id="PF01048"/>
    </source>
</evidence>
<comment type="similarity">
    <text evidence="2 11">Belongs to the PNP/MTAP phosphorylase family.</text>
</comment>
<dbReference type="FunFam" id="3.40.50.1580:FF:000004">
    <property type="entry name" value="Purine nucleoside phosphorylase"/>
    <property type="match status" value="1"/>
</dbReference>
<proteinExistence type="inferred from homology"/>
<dbReference type="GO" id="GO:0005737">
    <property type="term" value="C:cytoplasm"/>
    <property type="evidence" value="ECO:0007669"/>
    <property type="project" value="TreeGrafter"/>
</dbReference>
<dbReference type="InterPro" id="IPR000845">
    <property type="entry name" value="Nucleoside_phosphorylase_d"/>
</dbReference>
<accession>A0A834ML70</accession>
<evidence type="ECO:0000256" key="6">
    <source>
        <dbReference type="ARBA" id="ARBA00022679"/>
    </source>
</evidence>
<dbReference type="Proteomes" id="UP000625711">
    <property type="component" value="Unassembled WGS sequence"/>
</dbReference>
<evidence type="ECO:0000256" key="2">
    <source>
        <dbReference type="ARBA" id="ARBA00006751"/>
    </source>
</evidence>
<evidence type="ECO:0000313" key="13">
    <source>
        <dbReference type="EMBL" id="KAF7286636.1"/>
    </source>
</evidence>
<sequence length="290" mass="32179">MGDNTDEFNYESLETVAEFIRSKIPFSPKLLIICGTGMAGIPEVLDNPIVLNYNEIPTFPLSTVQGHAGKLVFGTLNGVKIVCMKGRFHYFEGYSIKTITKPIRIMKLLGVKAMFATNAAGSLNPKFQVGDIMVLRDHLNMLSFGGENPLRGPNDSRFGERFTPMNKAYDRQLIKIAHEVAKDIGLADNCHEGVFAIVSGPNYESVAEARALSILGADTVGMSTVPEVLVARHCGMAVFAFSFITNRCIVSYEENDEPNHRNILNVADQRSEKVKEFVCKIIEKSQERWL</sequence>
<evidence type="ECO:0000256" key="11">
    <source>
        <dbReference type="PIRNR" id="PIRNR000477"/>
    </source>
</evidence>
<protein>
    <recommendedName>
        <fullName evidence="4 11">Purine nucleoside phosphorylase</fullName>
        <ecNumber evidence="3 11">2.4.2.1</ecNumber>
    </recommendedName>
    <alternativeName>
        <fullName evidence="11">Inosine-guanosine phosphorylase</fullName>
    </alternativeName>
</protein>
<dbReference type="AlphaFoldDB" id="A0A834ML70"/>
<dbReference type="NCBIfam" id="TIGR01700">
    <property type="entry name" value="PNPH"/>
    <property type="match status" value="1"/>
</dbReference>
<dbReference type="Pfam" id="PF01048">
    <property type="entry name" value="PNP_UDP_1"/>
    <property type="match status" value="1"/>
</dbReference>
<dbReference type="OrthoDB" id="10261782at2759"/>
<gene>
    <name evidence="13" type="ORF">GWI33_004669</name>
</gene>
<evidence type="ECO:0000256" key="8">
    <source>
        <dbReference type="ARBA" id="ARBA00023929"/>
    </source>
</evidence>
<evidence type="ECO:0000256" key="10">
    <source>
        <dbReference type="ARBA" id="ARBA00023970"/>
    </source>
</evidence>
<name>A0A834ML70_RHYFE</name>
<comment type="pathway">
    <text evidence="1 11">Purine metabolism; purine nucleoside salvage.</text>
</comment>
<comment type="function">
    <text evidence="11">The purine nucleoside phosphorylases catalyze the phosphorolytic breakdown of the N-glycosidic bond in the beta-(deoxy)ribonucleoside molecules, with the formation of the corresponding free purine bases and pentose-1-phosphate.</text>
</comment>
<organism evidence="13 14">
    <name type="scientific">Rhynchophorus ferrugineus</name>
    <name type="common">Red palm weevil</name>
    <name type="synonym">Curculio ferrugineus</name>
    <dbReference type="NCBI Taxonomy" id="354439"/>
    <lineage>
        <taxon>Eukaryota</taxon>
        <taxon>Metazoa</taxon>
        <taxon>Ecdysozoa</taxon>
        <taxon>Arthropoda</taxon>
        <taxon>Hexapoda</taxon>
        <taxon>Insecta</taxon>
        <taxon>Pterygota</taxon>
        <taxon>Neoptera</taxon>
        <taxon>Endopterygota</taxon>
        <taxon>Coleoptera</taxon>
        <taxon>Polyphaga</taxon>
        <taxon>Cucujiformia</taxon>
        <taxon>Curculionidae</taxon>
        <taxon>Dryophthorinae</taxon>
        <taxon>Rhynchophorus</taxon>
    </lineage>
</organism>
<comment type="catalytic activity">
    <reaction evidence="9">
        <text>2'-deoxyinosine + phosphate = 2-deoxy-alpha-D-ribose 1-phosphate + hypoxanthine</text>
        <dbReference type="Rhea" id="RHEA:27750"/>
        <dbReference type="ChEBI" id="CHEBI:17368"/>
        <dbReference type="ChEBI" id="CHEBI:28997"/>
        <dbReference type="ChEBI" id="CHEBI:43474"/>
        <dbReference type="ChEBI" id="CHEBI:57259"/>
        <dbReference type="EC" id="2.4.2.1"/>
    </reaction>
</comment>
<keyword evidence="14" id="KW-1185">Reference proteome</keyword>
<comment type="catalytic activity">
    <reaction evidence="7">
        <text>inosine + phosphate = alpha-D-ribose 1-phosphate + hypoxanthine</text>
        <dbReference type="Rhea" id="RHEA:27646"/>
        <dbReference type="ChEBI" id="CHEBI:17368"/>
        <dbReference type="ChEBI" id="CHEBI:17596"/>
        <dbReference type="ChEBI" id="CHEBI:43474"/>
        <dbReference type="ChEBI" id="CHEBI:57720"/>
        <dbReference type="EC" id="2.4.2.1"/>
    </reaction>
</comment>
<dbReference type="SUPFAM" id="SSF53167">
    <property type="entry name" value="Purine and uridine phosphorylases"/>
    <property type="match status" value="1"/>
</dbReference>
<dbReference type="CDD" id="cd09009">
    <property type="entry name" value="PNP-EcPNPII_like"/>
    <property type="match status" value="1"/>
</dbReference>
<dbReference type="NCBIfam" id="NF006054">
    <property type="entry name" value="PRK08202.1"/>
    <property type="match status" value="1"/>
</dbReference>
<dbReference type="InterPro" id="IPR035994">
    <property type="entry name" value="Nucleoside_phosphorylase_sf"/>
</dbReference>
<evidence type="ECO:0000256" key="9">
    <source>
        <dbReference type="ARBA" id="ARBA00023950"/>
    </source>
</evidence>
<keyword evidence="6 11" id="KW-0808">Transferase</keyword>
<evidence type="ECO:0000256" key="4">
    <source>
        <dbReference type="ARBA" id="ARBA00013834"/>
    </source>
</evidence>
<comment type="catalytic activity">
    <reaction evidence="10">
        <text>guanosine + phosphate = alpha-D-ribose 1-phosphate + guanine</text>
        <dbReference type="Rhea" id="RHEA:13233"/>
        <dbReference type="ChEBI" id="CHEBI:16235"/>
        <dbReference type="ChEBI" id="CHEBI:16750"/>
        <dbReference type="ChEBI" id="CHEBI:43474"/>
        <dbReference type="ChEBI" id="CHEBI:57720"/>
        <dbReference type="EC" id="2.4.2.1"/>
    </reaction>
</comment>
<dbReference type="EC" id="2.4.2.1" evidence="3 11"/>
<keyword evidence="5 11" id="KW-0328">Glycosyltransferase</keyword>
<dbReference type="PANTHER" id="PTHR11904:SF9">
    <property type="entry name" value="PURINE NUCLEOSIDE PHOSPHORYLASE-RELATED"/>
    <property type="match status" value="1"/>
</dbReference>
<reference evidence="13" key="1">
    <citation type="submission" date="2020-08" db="EMBL/GenBank/DDBJ databases">
        <title>Genome sequencing and assembly of the red palm weevil Rhynchophorus ferrugineus.</title>
        <authorList>
            <person name="Dias G.B."/>
            <person name="Bergman C.M."/>
            <person name="Manee M."/>
        </authorList>
    </citation>
    <scope>NUCLEOTIDE SEQUENCE</scope>
    <source>
        <strain evidence="13">AA-2017</strain>
        <tissue evidence="13">Whole larva</tissue>
    </source>
</reference>
<dbReference type="GO" id="GO:0004731">
    <property type="term" value="F:purine-nucleoside phosphorylase activity"/>
    <property type="evidence" value="ECO:0007669"/>
    <property type="project" value="UniProtKB-EC"/>
</dbReference>
<dbReference type="Gene3D" id="3.40.50.1580">
    <property type="entry name" value="Nucleoside phosphorylase domain"/>
    <property type="match status" value="1"/>
</dbReference>
<dbReference type="InterPro" id="IPR011270">
    <property type="entry name" value="Pur_Nuc_Pase_Ino/Guo-sp"/>
</dbReference>
<dbReference type="GO" id="GO:0009116">
    <property type="term" value="P:nucleoside metabolic process"/>
    <property type="evidence" value="ECO:0007669"/>
    <property type="project" value="InterPro"/>
</dbReference>
<evidence type="ECO:0000256" key="1">
    <source>
        <dbReference type="ARBA" id="ARBA00005058"/>
    </source>
</evidence>
<evidence type="ECO:0000256" key="7">
    <source>
        <dbReference type="ARBA" id="ARBA00023918"/>
    </source>
</evidence>
<evidence type="ECO:0000313" key="14">
    <source>
        <dbReference type="Proteomes" id="UP000625711"/>
    </source>
</evidence>
<feature type="domain" description="Nucleoside phosphorylase" evidence="12">
    <location>
        <begin position="29"/>
        <end position="283"/>
    </location>
</feature>
<dbReference type="PIRSF" id="PIRSF000477">
    <property type="entry name" value="PurNPase"/>
    <property type="match status" value="1"/>
</dbReference>
<dbReference type="EMBL" id="JAACXV010000023">
    <property type="protein sequence ID" value="KAF7286636.1"/>
    <property type="molecule type" value="Genomic_DNA"/>
</dbReference>
<evidence type="ECO:0000256" key="3">
    <source>
        <dbReference type="ARBA" id="ARBA00011886"/>
    </source>
</evidence>
<dbReference type="UniPathway" id="UPA00606"/>